<name>A0A0F3GIV7_9BACT</name>
<keyword evidence="1" id="KW-0812">Transmembrane</keyword>
<feature type="transmembrane region" description="Helical" evidence="1">
    <location>
        <begin position="57"/>
        <end position="78"/>
    </location>
</feature>
<dbReference type="Proteomes" id="UP000033423">
    <property type="component" value="Unassembled WGS sequence"/>
</dbReference>
<feature type="transmembrane region" description="Helical" evidence="1">
    <location>
        <begin position="23"/>
        <end position="45"/>
    </location>
</feature>
<organism evidence="2 3">
    <name type="scientific">Candidatus Magnetobacterium bavaricum</name>
    <dbReference type="NCBI Taxonomy" id="29290"/>
    <lineage>
        <taxon>Bacteria</taxon>
        <taxon>Pseudomonadati</taxon>
        <taxon>Nitrospirota</taxon>
        <taxon>Thermodesulfovibrionia</taxon>
        <taxon>Thermodesulfovibrionales</taxon>
        <taxon>Candidatus Magnetobacteriaceae</taxon>
        <taxon>Candidatus Magnetobacterium</taxon>
    </lineage>
</organism>
<protein>
    <submittedName>
        <fullName evidence="2">Membrane protein</fullName>
    </submittedName>
</protein>
<gene>
    <name evidence="2" type="ORF">MBAV_005921</name>
</gene>
<comment type="caution">
    <text evidence="2">The sequence shown here is derived from an EMBL/GenBank/DDBJ whole genome shotgun (WGS) entry which is preliminary data.</text>
</comment>
<accession>A0A0F3GIV7</accession>
<evidence type="ECO:0000313" key="2">
    <source>
        <dbReference type="EMBL" id="KJU81889.1"/>
    </source>
</evidence>
<evidence type="ECO:0000313" key="3">
    <source>
        <dbReference type="Proteomes" id="UP000033423"/>
    </source>
</evidence>
<evidence type="ECO:0000256" key="1">
    <source>
        <dbReference type="SAM" id="Phobius"/>
    </source>
</evidence>
<reference evidence="2 3" key="1">
    <citation type="submission" date="2015-02" db="EMBL/GenBank/DDBJ databases">
        <title>Single-cell genomics of uncultivated deep-branching MTB reveals a conserved set of magnetosome genes.</title>
        <authorList>
            <person name="Kolinko S."/>
            <person name="Richter M."/>
            <person name="Glockner F.O."/>
            <person name="Brachmann A."/>
            <person name="Schuler D."/>
        </authorList>
    </citation>
    <scope>NUCLEOTIDE SEQUENCE [LARGE SCALE GENOMIC DNA]</scope>
    <source>
        <strain evidence="2">TM-1</strain>
    </source>
</reference>
<dbReference type="EMBL" id="LACI01002515">
    <property type="protein sequence ID" value="KJU81889.1"/>
    <property type="molecule type" value="Genomic_DNA"/>
</dbReference>
<keyword evidence="1" id="KW-0472">Membrane</keyword>
<keyword evidence="3" id="KW-1185">Reference proteome</keyword>
<sequence>MPNFNRMSITGTTLPRRLITPRINTGVLGILVTLLNSSTSLTLVMSRANTSSANLKVKYCIVSVMLTTAIVLPPVYVICIF</sequence>
<proteinExistence type="predicted"/>
<keyword evidence="1" id="KW-1133">Transmembrane helix</keyword>
<dbReference type="AlphaFoldDB" id="A0A0F3GIV7"/>